<dbReference type="Proteomes" id="UP000005239">
    <property type="component" value="Unassembled WGS sequence"/>
</dbReference>
<dbReference type="Gene3D" id="1.10.238.10">
    <property type="entry name" value="EF-hand"/>
    <property type="match status" value="1"/>
</dbReference>
<dbReference type="PANTHER" id="PTHR23104:SF12">
    <property type="entry name" value="EF-HAND DOMAIN-CONTAINING PROTEIN"/>
    <property type="match status" value="1"/>
</dbReference>
<accession>A0A2A6BWD5</accession>
<dbReference type="SUPFAM" id="SSF47473">
    <property type="entry name" value="EF-hand"/>
    <property type="match status" value="1"/>
</dbReference>
<protein>
    <submittedName>
        <fullName evidence="4">Uncharacterized protein</fullName>
    </submittedName>
</protein>
<sequence length="171" mass="19371">MLWISVHRRADSEGGMIILSLSPSPSSPIPLVIIPTMLSSLFFSLLTTTYVSSTQQPNHQFGIHTEVHDEAHIKQHLEDKIDISQMTDEQQKFYYFSMHDLNKDNMIDGIEIMKALAHDHESGKSGPGVAVNDEEGMIKMIDIVLNDSDYNGDGFIDYAEYIKKQKDQDKK</sequence>
<name>A0A2A6BWD5_PRIPA</name>
<accession>A0A8R1UX09</accession>
<dbReference type="InterPro" id="IPR052110">
    <property type="entry name" value="MCFD2-like"/>
</dbReference>
<evidence type="ECO:0000256" key="3">
    <source>
        <dbReference type="ARBA" id="ARBA00022837"/>
    </source>
</evidence>
<dbReference type="GO" id="GO:0005509">
    <property type="term" value="F:calcium ion binding"/>
    <property type="evidence" value="ECO:0007669"/>
    <property type="project" value="InterPro"/>
</dbReference>
<proteinExistence type="predicted"/>
<organism evidence="4 5">
    <name type="scientific">Pristionchus pacificus</name>
    <name type="common">Parasitic nematode worm</name>
    <dbReference type="NCBI Taxonomy" id="54126"/>
    <lineage>
        <taxon>Eukaryota</taxon>
        <taxon>Metazoa</taxon>
        <taxon>Ecdysozoa</taxon>
        <taxon>Nematoda</taxon>
        <taxon>Chromadorea</taxon>
        <taxon>Rhabditida</taxon>
        <taxon>Rhabditina</taxon>
        <taxon>Diplogasteromorpha</taxon>
        <taxon>Diplogasteroidea</taxon>
        <taxon>Neodiplogasteridae</taxon>
        <taxon>Pristionchus</taxon>
    </lineage>
</organism>
<dbReference type="InterPro" id="IPR018247">
    <property type="entry name" value="EF_Hand_1_Ca_BS"/>
</dbReference>
<dbReference type="InterPro" id="IPR002048">
    <property type="entry name" value="EF_hand_dom"/>
</dbReference>
<keyword evidence="5" id="KW-1185">Reference proteome</keyword>
<dbReference type="InterPro" id="IPR011992">
    <property type="entry name" value="EF-hand-dom_pair"/>
</dbReference>
<dbReference type="PANTHER" id="PTHR23104">
    <property type="entry name" value="MULTIPLE COAGULATION FACTOR DEFICIENCY PROTEIN 2 NEURAL STEM CELL DERIVED NEURONAL SURVIVAL PROTEIN"/>
    <property type="match status" value="1"/>
</dbReference>
<evidence type="ECO:0000313" key="4">
    <source>
        <dbReference type="EnsemblMetazoa" id="PPA40233.1"/>
    </source>
</evidence>
<keyword evidence="2" id="KW-0677">Repeat</keyword>
<evidence type="ECO:0000256" key="1">
    <source>
        <dbReference type="ARBA" id="ARBA00022729"/>
    </source>
</evidence>
<keyword evidence="1" id="KW-0732">Signal</keyword>
<dbReference type="AlphaFoldDB" id="A0A2A6BWD5"/>
<dbReference type="EnsemblMetazoa" id="PPA40233.1">
    <property type="protein sequence ID" value="PPA40233.1"/>
    <property type="gene ID" value="WBGene00278602"/>
</dbReference>
<evidence type="ECO:0000313" key="5">
    <source>
        <dbReference type="Proteomes" id="UP000005239"/>
    </source>
</evidence>
<dbReference type="PROSITE" id="PS50222">
    <property type="entry name" value="EF_HAND_2"/>
    <property type="match status" value="1"/>
</dbReference>
<evidence type="ECO:0000256" key="2">
    <source>
        <dbReference type="ARBA" id="ARBA00022737"/>
    </source>
</evidence>
<gene>
    <name evidence="4" type="primary">WBGene00278602</name>
</gene>
<reference evidence="4" key="2">
    <citation type="submission" date="2022-06" db="UniProtKB">
        <authorList>
            <consortium name="EnsemblMetazoa"/>
        </authorList>
    </citation>
    <scope>IDENTIFICATION</scope>
    <source>
        <strain evidence="4">PS312</strain>
    </source>
</reference>
<reference evidence="5" key="1">
    <citation type="journal article" date="2008" name="Nat. Genet.">
        <title>The Pristionchus pacificus genome provides a unique perspective on nematode lifestyle and parasitism.</title>
        <authorList>
            <person name="Dieterich C."/>
            <person name="Clifton S.W."/>
            <person name="Schuster L.N."/>
            <person name="Chinwalla A."/>
            <person name="Delehaunty K."/>
            <person name="Dinkelacker I."/>
            <person name="Fulton L."/>
            <person name="Fulton R."/>
            <person name="Godfrey J."/>
            <person name="Minx P."/>
            <person name="Mitreva M."/>
            <person name="Roeseler W."/>
            <person name="Tian H."/>
            <person name="Witte H."/>
            <person name="Yang S.P."/>
            <person name="Wilson R.K."/>
            <person name="Sommer R.J."/>
        </authorList>
    </citation>
    <scope>NUCLEOTIDE SEQUENCE [LARGE SCALE GENOMIC DNA]</scope>
    <source>
        <strain evidence="5">PS312</strain>
    </source>
</reference>
<dbReference type="Pfam" id="PF13499">
    <property type="entry name" value="EF-hand_7"/>
    <property type="match status" value="1"/>
</dbReference>
<dbReference type="PROSITE" id="PS00018">
    <property type="entry name" value="EF_HAND_1"/>
    <property type="match status" value="2"/>
</dbReference>
<dbReference type="OrthoDB" id="289247at2759"/>
<keyword evidence="3" id="KW-0106">Calcium</keyword>